<dbReference type="FunFam" id="3.90.550.50:FF:000006">
    <property type="entry name" value="Fringe-related protein-like"/>
    <property type="match status" value="1"/>
</dbReference>
<keyword evidence="2" id="KW-0472">Membrane</keyword>
<protein>
    <submittedName>
        <fullName evidence="3">Uncharacterized protein</fullName>
    </submittedName>
</protein>
<dbReference type="InterPro" id="IPR006740">
    <property type="entry name" value="DUF604"/>
</dbReference>
<sequence length="483" mass="55154">MNQAACFPPIHDPVKKLRQFSLPVKHPWETFTHIVKGFIVLCLLSSISIVLYTTFIPKTHWHHFPNPSTPNSRFDPEPTNISHILFGIGGSVATWRDRSHYSSLWWSPNQTRGYVWLDDNNPPAGKQQQEEEGSSSSTNVPPVRVSSPEWTRFRYSSSRSAVRIARIISDSFKESQRQAAKGMKENNSGAIRWFVMGDDDTVFYTHNLVSVLAKYDHTQMWYVGGNSESVEQDVMHAYDMAFGGGGFAVSYPLAERLVAVLDGCLDRYFFFYGSDQRIWACIAEIGVQLTREPGFHQFDIRGNPYGILSAHPPAPLVSLHHLDYLDPLFPNQNRTESLKSLNTAYQMDPGRILQQTFFHDHTRKWTISVAWGYSVQLYPTLVHAMELRMPLQTFKTWRSWSNGPFTFNTRPGGPDPCILPVVFMLERAEELGQRGTRTIYSRVATKPQDTCNRTDYARAMSVQRITVSSLKLDPDYWIKVSTT</sequence>
<dbReference type="Gene3D" id="3.90.550.50">
    <property type="match status" value="1"/>
</dbReference>
<dbReference type="Proteomes" id="UP001141552">
    <property type="component" value="Unassembled WGS sequence"/>
</dbReference>
<reference evidence="3" key="2">
    <citation type="journal article" date="2023" name="Plants (Basel)">
        <title>Annotation of the Turnera subulata (Passifloraceae) Draft Genome Reveals the S-Locus Evolved after the Divergence of Turneroideae from Passifloroideae in a Stepwise Manner.</title>
        <authorList>
            <person name="Henning P.M."/>
            <person name="Roalson E.H."/>
            <person name="Mir W."/>
            <person name="McCubbin A.G."/>
            <person name="Shore J.S."/>
        </authorList>
    </citation>
    <scope>NUCLEOTIDE SEQUENCE</scope>
    <source>
        <strain evidence="3">F60SS</strain>
    </source>
</reference>
<dbReference type="PANTHER" id="PTHR10811">
    <property type="entry name" value="FRINGE-RELATED"/>
    <property type="match status" value="1"/>
</dbReference>
<evidence type="ECO:0000313" key="4">
    <source>
        <dbReference type="Proteomes" id="UP001141552"/>
    </source>
</evidence>
<organism evidence="3 4">
    <name type="scientific">Turnera subulata</name>
    <dbReference type="NCBI Taxonomy" id="218843"/>
    <lineage>
        <taxon>Eukaryota</taxon>
        <taxon>Viridiplantae</taxon>
        <taxon>Streptophyta</taxon>
        <taxon>Embryophyta</taxon>
        <taxon>Tracheophyta</taxon>
        <taxon>Spermatophyta</taxon>
        <taxon>Magnoliopsida</taxon>
        <taxon>eudicotyledons</taxon>
        <taxon>Gunneridae</taxon>
        <taxon>Pentapetalae</taxon>
        <taxon>rosids</taxon>
        <taxon>fabids</taxon>
        <taxon>Malpighiales</taxon>
        <taxon>Passifloraceae</taxon>
        <taxon>Turnera</taxon>
    </lineage>
</organism>
<dbReference type="AlphaFoldDB" id="A0A9Q0J0Y3"/>
<proteinExistence type="predicted"/>
<evidence type="ECO:0000256" key="1">
    <source>
        <dbReference type="SAM" id="MobiDB-lite"/>
    </source>
</evidence>
<dbReference type="EMBL" id="JAKUCV010007198">
    <property type="protein sequence ID" value="KAJ4824383.1"/>
    <property type="molecule type" value="Genomic_DNA"/>
</dbReference>
<evidence type="ECO:0000256" key="2">
    <source>
        <dbReference type="SAM" id="Phobius"/>
    </source>
</evidence>
<evidence type="ECO:0000313" key="3">
    <source>
        <dbReference type="EMBL" id="KAJ4824383.1"/>
    </source>
</evidence>
<reference evidence="3" key="1">
    <citation type="submission" date="2022-02" db="EMBL/GenBank/DDBJ databases">
        <authorList>
            <person name="Henning P.M."/>
            <person name="McCubbin A.G."/>
            <person name="Shore J.S."/>
        </authorList>
    </citation>
    <scope>NUCLEOTIDE SEQUENCE</scope>
    <source>
        <strain evidence="3">F60SS</strain>
        <tissue evidence="3">Leaves</tissue>
    </source>
</reference>
<accession>A0A9Q0J0Y3</accession>
<keyword evidence="2" id="KW-0812">Transmembrane</keyword>
<gene>
    <name evidence="3" type="ORF">Tsubulata_026325</name>
</gene>
<keyword evidence="4" id="KW-1185">Reference proteome</keyword>
<dbReference type="Pfam" id="PF04646">
    <property type="entry name" value="DUF604"/>
    <property type="match status" value="1"/>
</dbReference>
<keyword evidence="2" id="KW-1133">Transmembrane helix</keyword>
<dbReference type="OrthoDB" id="421979at2759"/>
<feature type="transmembrane region" description="Helical" evidence="2">
    <location>
        <begin position="34"/>
        <end position="55"/>
    </location>
</feature>
<feature type="region of interest" description="Disordered" evidence="1">
    <location>
        <begin position="117"/>
        <end position="144"/>
    </location>
</feature>
<name>A0A9Q0J0Y3_9ROSI</name>
<comment type="caution">
    <text evidence="3">The sequence shown here is derived from an EMBL/GenBank/DDBJ whole genome shotgun (WGS) entry which is preliminary data.</text>
</comment>